<keyword evidence="1" id="KW-0472">Membrane</keyword>
<evidence type="ECO:0000313" key="5">
    <source>
        <dbReference type="Proteomes" id="UP001275867"/>
    </source>
</evidence>
<keyword evidence="4" id="KW-1185">Reference proteome</keyword>
<accession>A0AAP5WFF6</accession>
<evidence type="ECO:0000256" key="1">
    <source>
        <dbReference type="SAM" id="Phobius"/>
    </source>
</evidence>
<feature type="transmembrane region" description="Helical" evidence="1">
    <location>
        <begin position="33"/>
        <end position="51"/>
    </location>
</feature>
<protein>
    <submittedName>
        <fullName evidence="2">Uncharacterized protein</fullName>
    </submittedName>
</protein>
<dbReference type="EMBL" id="LXND01000020">
    <property type="protein sequence ID" value="OAD64856.1"/>
    <property type="molecule type" value="Genomic_DNA"/>
</dbReference>
<dbReference type="AlphaFoldDB" id="A0AAP5WFF6"/>
<evidence type="ECO:0000313" key="2">
    <source>
        <dbReference type="EMBL" id="MDV7693710.1"/>
    </source>
</evidence>
<evidence type="ECO:0000313" key="4">
    <source>
        <dbReference type="Proteomes" id="UP000077280"/>
    </source>
</evidence>
<dbReference type="Proteomes" id="UP000077280">
    <property type="component" value="Unassembled WGS sequence"/>
</dbReference>
<dbReference type="EMBL" id="WERX01000004">
    <property type="protein sequence ID" value="MDV7693710.1"/>
    <property type="molecule type" value="Genomic_DNA"/>
</dbReference>
<dbReference type="InterPro" id="IPR036259">
    <property type="entry name" value="MFS_trans_sf"/>
</dbReference>
<organism evidence="2 5">
    <name type="scientific">Pediococcus parvulus</name>
    <dbReference type="NCBI Taxonomy" id="54062"/>
    <lineage>
        <taxon>Bacteria</taxon>
        <taxon>Bacillati</taxon>
        <taxon>Bacillota</taxon>
        <taxon>Bacilli</taxon>
        <taxon>Lactobacillales</taxon>
        <taxon>Lactobacillaceae</taxon>
        <taxon>Pediococcus</taxon>
    </lineage>
</organism>
<comment type="caution">
    <text evidence="2">The sequence shown here is derived from an EMBL/GenBank/DDBJ whole genome shotgun (WGS) entry which is preliminary data.</text>
</comment>
<name>A0AAP5WFF6_9LACO</name>
<evidence type="ECO:0000313" key="3">
    <source>
        <dbReference type="EMBL" id="OAD64856.1"/>
    </source>
</evidence>
<reference evidence="3 4" key="1">
    <citation type="submission" date="2016-05" db="EMBL/GenBank/DDBJ databases">
        <title>Draft genome sequence of Pediococcus parvulus 2.6, a probiotic beta-glucan producer strain.</title>
        <authorList>
            <person name="Mohedano M.L."/>
            <person name="Perez-Ramos A."/>
            <person name="Duenas M.T."/>
            <person name="Lamontanara A."/>
            <person name="Orru L."/>
            <person name="Spano G."/>
            <person name="Capozzi V."/>
            <person name="Lopez P."/>
        </authorList>
    </citation>
    <scope>NUCLEOTIDE SEQUENCE [LARGE SCALE GENOMIC DNA]</scope>
    <source>
        <strain evidence="3 4">2.6</strain>
    </source>
</reference>
<dbReference type="Proteomes" id="UP001275867">
    <property type="component" value="Unassembled WGS sequence"/>
</dbReference>
<dbReference type="SUPFAM" id="SSF103473">
    <property type="entry name" value="MFS general substrate transporter"/>
    <property type="match status" value="1"/>
</dbReference>
<keyword evidence="1" id="KW-1133">Transmembrane helix</keyword>
<proteinExistence type="predicted"/>
<keyword evidence="1" id="KW-0812">Transmembrane</keyword>
<feature type="transmembrane region" description="Helical" evidence="1">
    <location>
        <begin position="7"/>
        <end position="27"/>
    </location>
</feature>
<sequence length="59" mass="6429">MVYAIKGLITVLGFVIGTFVGGLFVSYASVHSIYKMAGIMNLIAFSVIAVFRKDRIDDV</sequence>
<gene>
    <name evidence="3" type="ORF">A7K95_02260</name>
    <name evidence="2" type="ORF">GA842_02205</name>
</gene>
<dbReference type="RefSeq" id="WP_068804837.1">
    <property type="nucleotide sequence ID" value="NZ_CP158977.1"/>
</dbReference>
<reference evidence="2" key="2">
    <citation type="submission" date="2019-10" db="EMBL/GenBank/DDBJ databases">
        <title>Malate fermentation in French cider.</title>
        <authorList>
            <person name="Cousin F.J."/>
            <person name="Medina Fernandez S."/>
            <person name="Misery B."/>
            <person name="Laplace J.-M."/>
            <person name="Cretenet M."/>
        </authorList>
    </citation>
    <scope>NUCLEOTIDE SEQUENCE</scope>
    <source>
        <strain evidence="2">UCMA15901</strain>
    </source>
</reference>